<protein>
    <submittedName>
        <fullName evidence="5">AraC family transcriptional regulator</fullName>
    </submittedName>
</protein>
<dbReference type="Proteomes" id="UP000651057">
    <property type="component" value="Unassembled WGS sequence"/>
</dbReference>
<dbReference type="Pfam" id="PF12833">
    <property type="entry name" value="HTH_18"/>
    <property type="match status" value="1"/>
</dbReference>
<dbReference type="PANTHER" id="PTHR43280">
    <property type="entry name" value="ARAC-FAMILY TRANSCRIPTIONAL REGULATOR"/>
    <property type="match status" value="1"/>
</dbReference>
<dbReference type="InterPro" id="IPR018060">
    <property type="entry name" value="HTH_AraC"/>
</dbReference>
<dbReference type="InterPro" id="IPR037923">
    <property type="entry name" value="HTH-like"/>
</dbReference>
<comment type="caution">
    <text evidence="5">The sequence shown here is derived from an EMBL/GenBank/DDBJ whole genome shotgun (WGS) entry which is preliminary data.</text>
</comment>
<name>A0A936ZYV5_9FLAO</name>
<dbReference type="PROSITE" id="PS01124">
    <property type="entry name" value="HTH_ARAC_FAMILY_2"/>
    <property type="match status" value="1"/>
</dbReference>
<evidence type="ECO:0000256" key="2">
    <source>
        <dbReference type="ARBA" id="ARBA00023125"/>
    </source>
</evidence>
<dbReference type="EMBL" id="JAERQJ010000005">
    <property type="protein sequence ID" value="MBL0684488.1"/>
    <property type="molecule type" value="Genomic_DNA"/>
</dbReference>
<sequence>MKRETNIKAYNKLSDLYKDENVGKNIIQDADFTIHQMENVHNKPVQSPVFRANYFSFILVKKGKSFYTIDDHKFHTKPHTLYFTNPGHLKSFGIEEVVHGFIITSSEEYLKEHIHNAVFDEFSFLLTEMVPPCYLDQIRFEELEHLAKQILEEQNKKSTLRHKIVSSLFMVFLLKVKEYLLEDDSFKIAYDRDSEIVNQFKKELEGIFRSGKLKNGDLQVASFAEAQQLHPAYFSTVIKTKTGKSANQWIQDKIITEAQALLSKSSTPVKEIAYKLGFNEPTHFSKFFKKLTRLTPNQYRNQ</sequence>
<organism evidence="5 6">
    <name type="scientific">Aquimarina mytili</name>
    <dbReference type="NCBI Taxonomy" id="874423"/>
    <lineage>
        <taxon>Bacteria</taxon>
        <taxon>Pseudomonadati</taxon>
        <taxon>Bacteroidota</taxon>
        <taxon>Flavobacteriia</taxon>
        <taxon>Flavobacteriales</taxon>
        <taxon>Flavobacteriaceae</taxon>
        <taxon>Aquimarina</taxon>
    </lineage>
</organism>
<proteinExistence type="predicted"/>
<dbReference type="AlphaFoldDB" id="A0A936ZYV5"/>
<evidence type="ECO:0000259" key="4">
    <source>
        <dbReference type="PROSITE" id="PS01124"/>
    </source>
</evidence>
<dbReference type="PRINTS" id="PR00032">
    <property type="entry name" value="HTHARAC"/>
</dbReference>
<accession>A0A936ZYV5</accession>
<dbReference type="SUPFAM" id="SSF51215">
    <property type="entry name" value="Regulatory protein AraC"/>
    <property type="match status" value="1"/>
</dbReference>
<reference evidence="5" key="1">
    <citation type="submission" date="2021-01" db="EMBL/GenBank/DDBJ databases">
        <authorList>
            <person name="Zhong Y.L."/>
        </authorList>
    </citation>
    <scope>NUCLEOTIDE SEQUENCE</scope>
    <source>
        <strain evidence="5">KCTC 23302</strain>
    </source>
</reference>
<feature type="domain" description="HTH araC/xylS-type" evidence="4">
    <location>
        <begin position="202"/>
        <end position="302"/>
    </location>
</feature>
<evidence type="ECO:0000313" key="6">
    <source>
        <dbReference type="Proteomes" id="UP000651057"/>
    </source>
</evidence>
<dbReference type="GO" id="GO:0043565">
    <property type="term" value="F:sequence-specific DNA binding"/>
    <property type="evidence" value="ECO:0007669"/>
    <property type="project" value="InterPro"/>
</dbReference>
<dbReference type="SMART" id="SM00342">
    <property type="entry name" value="HTH_ARAC"/>
    <property type="match status" value="1"/>
</dbReference>
<dbReference type="InterPro" id="IPR009057">
    <property type="entry name" value="Homeodomain-like_sf"/>
</dbReference>
<dbReference type="SUPFAM" id="SSF46689">
    <property type="entry name" value="Homeodomain-like"/>
    <property type="match status" value="1"/>
</dbReference>
<gene>
    <name evidence="5" type="ORF">JJQ60_13245</name>
</gene>
<dbReference type="InterPro" id="IPR020449">
    <property type="entry name" value="Tscrpt_reg_AraC-type_HTH"/>
</dbReference>
<keyword evidence="6" id="KW-1185">Reference proteome</keyword>
<dbReference type="Gene3D" id="1.10.10.60">
    <property type="entry name" value="Homeodomain-like"/>
    <property type="match status" value="1"/>
</dbReference>
<evidence type="ECO:0000256" key="1">
    <source>
        <dbReference type="ARBA" id="ARBA00023015"/>
    </source>
</evidence>
<dbReference type="PANTHER" id="PTHR43280:SF32">
    <property type="entry name" value="TRANSCRIPTIONAL REGULATORY PROTEIN"/>
    <property type="match status" value="1"/>
</dbReference>
<dbReference type="RefSeq" id="WP_201920797.1">
    <property type="nucleotide sequence ID" value="NZ_BAABAX010000031.1"/>
</dbReference>
<keyword evidence="3" id="KW-0804">Transcription</keyword>
<evidence type="ECO:0000256" key="3">
    <source>
        <dbReference type="ARBA" id="ARBA00023163"/>
    </source>
</evidence>
<keyword evidence="2" id="KW-0238">DNA-binding</keyword>
<keyword evidence="1" id="KW-0805">Transcription regulation</keyword>
<evidence type="ECO:0000313" key="5">
    <source>
        <dbReference type="EMBL" id="MBL0684488.1"/>
    </source>
</evidence>
<dbReference type="GO" id="GO:0003700">
    <property type="term" value="F:DNA-binding transcription factor activity"/>
    <property type="evidence" value="ECO:0007669"/>
    <property type="project" value="InterPro"/>
</dbReference>